<proteinExistence type="predicted"/>
<dbReference type="PROSITE" id="PS51257">
    <property type="entry name" value="PROKAR_LIPOPROTEIN"/>
    <property type="match status" value="1"/>
</dbReference>
<evidence type="ECO:0000256" key="1">
    <source>
        <dbReference type="SAM" id="SignalP"/>
    </source>
</evidence>
<dbReference type="RefSeq" id="WP_015175875.1">
    <property type="nucleotide sequence ID" value="NC_019729.1"/>
</dbReference>
<keyword evidence="1" id="KW-0732">Signal</keyword>
<feature type="chain" id="PRO_5003937040" description="Lipoprotein" evidence="1">
    <location>
        <begin position="22"/>
        <end position="190"/>
    </location>
</feature>
<dbReference type="Proteomes" id="UP000010478">
    <property type="component" value="Chromosome"/>
</dbReference>
<dbReference type="STRING" id="179408.Osc7112_2101"/>
<protein>
    <recommendedName>
        <fullName evidence="4">Lipoprotein</fullName>
    </recommendedName>
</protein>
<organism evidence="2 3">
    <name type="scientific">Phormidium nigroviride PCC 7112</name>
    <dbReference type="NCBI Taxonomy" id="179408"/>
    <lineage>
        <taxon>Bacteria</taxon>
        <taxon>Bacillati</taxon>
        <taxon>Cyanobacteriota</taxon>
        <taxon>Cyanophyceae</taxon>
        <taxon>Oscillatoriophycideae</taxon>
        <taxon>Oscillatoriales</taxon>
        <taxon>Oscillatoriaceae</taxon>
        <taxon>Phormidium</taxon>
    </lineage>
</organism>
<dbReference type="AlphaFoldDB" id="K9VH85"/>
<dbReference type="eggNOG" id="ENOG5033KV9">
    <property type="taxonomic scope" value="Bacteria"/>
</dbReference>
<gene>
    <name evidence="2" type="ORF">Osc7112_2101</name>
</gene>
<feature type="signal peptide" evidence="1">
    <location>
        <begin position="1"/>
        <end position="21"/>
    </location>
</feature>
<dbReference type="KEGG" id="oni:Osc7112_2101"/>
<sequence precursor="true">MNGLLKILGVLALLTAMTGLAGCGSQPPKDSNNQTRKEVLNNQQTVAVLLPDIAQVTLKDGKSKSGRLTALTQKQIEITPGGGSSVSIPIDKIKDKKVTFEGQVKFVSNGVLKIRGEDKTKPVLDNWERIPLSDFKLQNPDTAEVKITSLDKTKQKGIQQVAANSGFRLEEMQLDSAGGKMTLKVTAFDK</sequence>
<dbReference type="EMBL" id="CP003614">
    <property type="protein sequence ID" value="AFZ06570.1"/>
    <property type="molecule type" value="Genomic_DNA"/>
</dbReference>
<accession>K9VH85</accession>
<name>K9VH85_9CYAN</name>
<reference evidence="2 3" key="1">
    <citation type="submission" date="2012-05" db="EMBL/GenBank/DDBJ databases">
        <title>Finished chromosome of genome of Oscillatoria sp. PCC 7112.</title>
        <authorList>
            <consortium name="US DOE Joint Genome Institute"/>
            <person name="Gugger M."/>
            <person name="Coursin T."/>
            <person name="Rippka R."/>
            <person name="Tandeau De Marsac N."/>
            <person name="Huntemann M."/>
            <person name="Wei C.-L."/>
            <person name="Han J."/>
            <person name="Detter J.C."/>
            <person name="Han C."/>
            <person name="Tapia R."/>
            <person name="Davenport K."/>
            <person name="Daligault H."/>
            <person name="Erkkila T."/>
            <person name="Gu W."/>
            <person name="Munk A.C.C."/>
            <person name="Teshima H."/>
            <person name="Xu Y."/>
            <person name="Chain P."/>
            <person name="Chen A."/>
            <person name="Krypides N."/>
            <person name="Mavromatis K."/>
            <person name="Markowitz V."/>
            <person name="Szeto E."/>
            <person name="Ivanova N."/>
            <person name="Mikhailova N."/>
            <person name="Ovchinnikova G."/>
            <person name="Pagani I."/>
            <person name="Pati A."/>
            <person name="Goodwin L."/>
            <person name="Peters L."/>
            <person name="Pitluck S."/>
            <person name="Woyke T."/>
            <person name="Kerfeld C."/>
        </authorList>
    </citation>
    <scope>NUCLEOTIDE SEQUENCE [LARGE SCALE GENOMIC DNA]</scope>
    <source>
        <strain evidence="2 3">PCC 7112</strain>
    </source>
</reference>
<evidence type="ECO:0008006" key="4">
    <source>
        <dbReference type="Google" id="ProtNLM"/>
    </source>
</evidence>
<keyword evidence="3" id="KW-1185">Reference proteome</keyword>
<evidence type="ECO:0000313" key="3">
    <source>
        <dbReference type="Proteomes" id="UP000010478"/>
    </source>
</evidence>
<evidence type="ECO:0000313" key="2">
    <source>
        <dbReference type="EMBL" id="AFZ06570.1"/>
    </source>
</evidence>
<dbReference type="HOGENOM" id="CLU_1426720_0_0_3"/>